<organism evidence="2 3">
    <name type="scientific">Choanephora cucurbitarum</name>
    <dbReference type="NCBI Taxonomy" id="101091"/>
    <lineage>
        <taxon>Eukaryota</taxon>
        <taxon>Fungi</taxon>
        <taxon>Fungi incertae sedis</taxon>
        <taxon>Mucoromycota</taxon>
        <taxon>Mucoromycotina</taxon>
        <taxon>Mucoromycetes</taxon>
        <taxon>Mucorales</taxon>
        <taxon>Mucorineae</taxon>
        <taxon>Choanephoraceae</taxon>
        <taxon>Choanephoroideae</taxon>
        <taxon>Choanephora</taxon>
    </lineage>
</organism>
<dbReference type="AlphaFoldDB" id="A0A1C7NMP9"/>
<gene>
    <name evidence="2" type="ORF">A0J61_01738</name>
</gene>
<feature type="repeat" description="ANK" evidence="1">
    <location>
        <begin position="134"/>
        <end position="166"/>
    </location>
</feature>
<accession>A0A1C7NMP9</accession>
<dbReference type="STRING" id="101091.A0A1C7NMP9"/>
<keyword evidence="3" id="KW-1185">Reference proteome</keyword>
<proteinExistence type="predicted"/>
<keyword evidence="1" id="KW-0040">ANK repeat</keyword>
<evidence type="ECO:0000313" key="3">
    <source>
        <dbReference type="Proteomes" id="UP000093000"/>
    </source>
</evidence>
<name>A0A1C7NMP9_9FUNG</name>
<dbReference type="PROSITE" id="PS50297">
    <property type="entry name" value="ANK_REP_REGION"/>
    <property type="match status" value="1"/>
</dbReference>
<protein>
    <submittedName>
        <fullName evidence="2">Uncharacterized protein</fullName>
    </submittedName>
</protein>
<reference evidence="2" key="1">
    <citation type="submission" date="2016-03" db="EMBL/GenBank/DDBJ databases">
        <title>Choanephora cucurbitarum.</title>
        <authorList>
            <person name="Min B."/>
            <person name="Park H."/>
            <person name="Park J.-H."/>
            <person name="Shin H.-D."/>
            <person name="Choi I.-G."/>
        </authorList>
    </citation>
    <scope>NUCLEOTIDE SEQUENCE [LARGE SCALE GENOMIC DNA]</scope>
    <source>
        <strain evidence="2">KUS-F28377</strain>
    </source>
</reference>
<evidence type="ECO:0000256" key="1">
    <source>
        <dbReference type="PROSITE-ProRule" id="PRU00023"/>
    </source>
</evidence>
<dbReference type="Proteomes" id="UP000093000">
    <property type="component" value="Unassembled WGS sequence"/>
</dbReference>
<dbReference type="Pfam" id="PF00023">
    <property type="entry name" value="Ank"/>
    <property type="match status" value="1"/>
</dbReference>
<dbReference type="PROSITE" id="PS50088">
    <property type="entry name" value="ANK_REPEAT"/>
    <property type="match status" value="1"/>
</dbReference>
<dbReference type="InterPro" id="IPR002110">
    <property type="entry name" value="Ankyrin_rpt"/>
</dbReference>
<evidence type="ECO:0000313" key="2">
    <source>
        <dbReference type="EMBL" id="OBZ90230.1"/>
    </source>
</evidence>
<dbReference type="EMBL" id="LUGH01000058">
    <property type="protein sequence ID" value="OBZ90230.1"/>
    <property type="molecule type" value="Genomic_DNA"/>
</dbReference>
<sequence length="250" mass="27920">MARETVPHKGCTSATCCSPARLWRTLQAIIQSDDRKELVRFFKDDRQAHIIRVALTSRLSNDAALYPPSQRHKIIRLTSRESMLYLGKSYTDLNSLQFALLVSSESMVITLLKQLRLHASPSQLKQYVNHIWGQGNSSLHLAAFLKRPKVVKLLLALGCSIDSNKRNKLPLECCLGDPAVLASFVVETKPVAVQDVQIISPVQSSLVNTLPIAWTLSLVHSIIRSDKIVQPNQCIPPIQLKKPPDILVTF</sequence>
<dbReference type="OrthoDB" id="428895at2759"/>
<dbReference type="SUPFAM" id="SSF48403">
    <property type="entry name" value="Ankyrin repeat"/>
    <property type="match status" value="1"/>
</dbReference>
<dbReference type="Gene3D" id="1.25.40.20">
    <property type="entry name" value="Ankyrin repeat-containing domain"/>
    <property type="match status" value="1"/>
</dbReference>
<comment type="caution">
    <text evidence="2">The sequence shown here is derived from an EMBL/GenBank/DDBJ whole genome shotgun (WGS) entry which is preliminary data.</text>
</comment>
<dbReference type="InterPro" id="IPR036770">
    <property type="entry name" value="Ankyrin_rpt-contain_sf"/>
</dbReference>
<dbReference type="InParanoid" id="A0A1C7NMP9"/>